<dbReference type="SMART" id="SM00606">
    <property type="entry name" value="CBD_IV"/>
    <property type="match status" value="1"/>
</dbReference>
<dbReference type="Gene3D" id="2.60.40.3630">
    <property type="match status" value="3"/>
</dbReference>
<dbReference type="InterPro" id="IPR022038">
    <property type="entry name" value="Ig-like_bact"/>
</dbReference>
<feature type="domain" description="CBM6" evidence="2">
    <location>
        <begin position="84"/>
        <end position="212"/>
    </location>
</feature>
<dbReference type="InterPro" id="IPR005084">
    <property type="entry name" value="CBM6"/>
</dbReference>
<evidence type="ECO:0000313" key="4">
    <source>
        <dbReference type="Proteomes" id="UP000220611"/>
    </source>
</evidence>
<dbReference type="InterPro" id="IPR003961">
    <property type="entry name" value="FN3_dom"/>
</dbReference>
<dbReference type="InterPro" id="IPR036116">
    <property type="entry name" value="FN3_sf"/>
</dbReference>
<evidence type="ECO:0000256" key="1">
    <source>
        <dbReference type="ARBA" id="ARBA00022729"/>
    </source>
</evidence>
<protein>
    <recommendedName>
        <fullName evidence="2">CBM6 domain-containing protein</fullName>
    </recommendedName>
</protein>
<dbReference type="InterPro" id="IPR008979">
    <property type="entry name" value="Galactose-bd-like_sf"/>
</dbReference>
<feature type="domain" description="CBM6" evidence="2">
    <location>
        <begin position="229"/>
        <end position="361"/>
    </location>
</feature>
<organism evidence="3 4">
    <name type="scientific">[Clostridium] leptum DSM 753</name>
    <dbReference type="NCBI Taxonomy" id="428125"/>
    <lineage>
        <taxon>Bacteria</taxon>
        <taxon>Bacillati</taxon>
        <taxon>Bacillota</taxon>
        <taxon>Clostridia</taxon>
        <taxon>Eubacteriales</taxon>
        <taxon>Oscillospiraceae</taxon>
        <taxon>Oscillospiraceae incertae sedis</taxon>
    </lineage>
</organism>
<proteinExistence type="predicted"/>
<gene>
    <name evidence="3" type="ORF">CH238_14945</name>
</gene>
<dbReference type="SMART" id="SM00060">
    <property type="entry name" value="FN3"/>
    <property type="match status" value="3"/>
</dbReference>
<dbReference type="InterPro" id="IPR017853">
    <property type="entry name" value="GH"/>
</dbReference>
<evidence type="ECO:0000313" key="3">
    <source>
        <dbReference type="EMBL" id="PEQ23227.1"/>
    </source>
</evidence>
<sequence>MEYITRGCFFVFCNLLLYEIGAQMRGEKKVGQFKKIVRGITAGLMSAAVLMSGMVSTDIGLMQANAAGPNRTATPPEGAPETAILVEAETGDFGPDTGMAYDHDYSGTGFVSIGGSAENANVAFEIEVETAGTYEFAFNYIAGPAQDWAADRSIKLSVNGAEQAIETFAGTGNWDNWTYHNVELNLEAGENTVTVQGNGKKNGICIDYFYYWLLEAAEPMPELIPPNATHMEAEDADVGGGARGGDRSHSGYSGDSFVSGFENHKGAYVEFTYNAEEAGEYYLSLRYANGHNNGWPDTKQIGLSVNDGEITMVPFTVTAAWNQWEENVVKVTLEKGENKIRYQNVDGEREGVVNIDKIAIWPHVADPTVDTLVFENTSYSLRVGATVKPMVYAIDSNGLKMPYDGEITFRFEDEESASYNKEDGTIKALKAGEYKVYAEGPGIKTPGEATLKIVANPTISVDFSSVERPVNHSQFGYILIPNYNIPDSRLTLLGPLLARDTIPAQNFQGVGDMGGYYDYEYSILQRSLQAVQRAKDAGHKYYFLLGHNPSWATASGNPTDTGLVKDEEELARFKQYLKDTLQYYKDNGITPDFANLTNEYWTGLFPTYQVAWEAVREVYPDFIPAVGPSAVGFDGIPEFYIPESVEAGITVEGPAWHEFWTGDTFISYDKLKDHVDYIADLQEQYPEANGKYIIFEENNSGGVNAGGPSGTAIDFTRTMSNIIRTNIDWNIKGCLEGGNANGMSDIITANKEKVTQNPAVRRPLWWVYYAFSKMSGDYVTVSVDAPNDKNGEFTGAASKDVDDSKVIIANSSTDGSVSVELNNQPYVGEDVQVDLYKVITSDLEGLDYPGENDGLMYQRTLDVESTENISVVIDGVKANETWMVVLKKVESAPSFFHPMTPDDGEAAVTTPTLTWSKAQGATSYTVAVSANKDMSDPIIEESGIVGQSFEVPEKAGLKLGQRYYWTVSAENEYGSTELPERVVYSFYTSESTEVPGQFSPTMPSLGAMNEKTRPEFKWTTAYQADSYRLVVSKNEDLSDPVINESGITNVRGNGQFGGNSQAYYTPTRDQEFEYETTYYWTVYAVNDEGERPWNGPIHSFTTKAEGDAPKDFKLTSPADQAEEVSARTALTWEASANAFFYKLEISENEDMSDPVLVRDRMIYNKYTMEPNVLKPDTTYYWRVTALTKDLKHETASSTGIRSFKTEAVPCSPLLYAEYAEGSTVNLLFQESIGATSYTIKYGTEPGSYTKEITNVTGTPCQIEDMEEGTYYFAVVANNAEGSSDIWNERSVTVGGETEVTPVLDEIAIEGPAKLKYKVGESLDTTGLVVTAKYSDGTEKVLAAEDYDVEGFDSSTAGEKTVTVVYEEGGVAKTAEFEITVIEAVGITVTKLPNKTEYFVGEKLDQTGIQVSLKYSDNSTEPLAAGYSLAQYDPDKVGKQQIRVQYMNFVAYFEVTVKERPADLALESISVKAPDKTEYFVGDKLDETGMVVTATYSDGSSRAVSGYEVDFDSSKAGKATVTVSYTEDGVTKTAAFEVTVKEKPVEVTLESITVTAPTKTEYAIGD</sequence>
<dbReference type="PANTHER" id="PTHR47135:SF3">
    <property type="entry name" value="FIBRONECTIN TYPE-III DOMAIN-CONTAINING PROTEIN"/>
    <property type="match status" value="1"/>
</dbReference>
<dbReference type="SUPFAM" id="SSF49265">
    <property type="entry name" value="Fibronectin type III"/>
    <property type="match status" value="1"/>
</dbReference>
<dbReference type="Gene3D" id="3.20.20.80">
    <property type="entry name" value="Glycosidases"/>
    <property type="match status" value="1"/>
</dbReference>
<dbReference type="InterPro" id="IPR013783">
    <property type="entry name" value="Ig-like_fold"/>
</dbReference>
<dbReference type="Gene3D" id="2.60.120.260">
    <property type="entry name" value="Galactose-binding domain-like"/>
    <property type="match status" value="2"/>
</dbReference>
<dbReference type="Pfam" id="PF03422">
    <property type="entry name" value="CBM_6"/>
    <property type="match status" value="2"/>
</dbReference>
<dbReference type="Pfam" id="PF07523">
    <property type="entry name" value="Big_3"/>
    <property type="match status" value="3"/>
</dbReference>
<comment type="caution">
    <text evidence="3">The sequence shown here is derived from an EMBL/GenBank/DDBJ whole genome shotgun (WGS) entry which is preliminary data.</text>
</comment>
<evidence type="ECO:0000259" key="2">
    <source>
        <dbReference type="PROSITE" id="PS51175"/>
    </source>
</evidence>
<dbReference type="PANTHER" id="PTHR47135">
    <property type="entry name" value="FIBRONECTIN TYPE III DOMAIN-CONTAINING PROTEIN 7"/>
    <property type="match status" value="1"/>
</dbReference>
<dbReference type="PROSITE" id="PS51175">
    <property type="entry name" value="CBM6"/>
    <property type="match status" value="2"/>
</dbReference>
<dbReference type="Gene3D" id="2.60.40.10">
    <property type="entry name" value="Immunoglobulins"/>
    <property type="match status" value="4"/>
</dbReference>
<dbReference type="GO" id="GO:0030246">
    <property type="term" value="F:carbohydrate binding"/>
    <property type="evidence" value="ECO:0007669"/>
    <property type="project" value="InterPro"/>
</dbReference>
<dbReference type="SUPFAM" id="SSF51445">
    <property type="entry name" value="(Trans)glycosidases"/>
    <property type="match status" value="1"/>
</dbReference>
<feature type="non-terminal residue" evidence="3">
    <location>
        <position position="1565"/>
    </location>
</feature>
<dbReference type="Proteomes" id="UP000220611">
    <property type="component" value="Unassembled WGS sequence"/>
</dbReference>
<keyword evidence="1" id="KW-0732">Signal</keyword>
<dbReference type="EMBL" id="NOXF01000031">
    <property type="protein sequence ID" value="PEQ23227.1"/>
    <property type="molecule type" value="Genomic_DNA"/>
</dbReference>
<name>A0A855A1N9_9FIRM</name>
<dbReference type="SUPFAM" id="SSF49785">
    <property type="entry name" value="Galactose-binding domain-like"/>
    <property type="match status" value="2"/>
</dbReference>
<reference evidence="3 4" key="1">
    <citation type="submission" date="2017-07" db="EMBL/GenBank/DDBJ databases">
        <title>Prevalence of linear plasmids in Cutibacterium (Propionibacterium) acnes isolates obtained from prostatic tissue.</title>
        <authorList>
            <person name="Davidsson S."/>
            <person name="Carlsson J."/>
            <person name="Molling P."/>
            <person name="Andren O."/>
            <person name="Andersson S.-O."/>
            <person name="Brzuszkiewicz E."/>
            <person name="Poehlein A."/>
            <person name="Al-Zeer M."/>
            <person name="Brinkmann V."/>
            <person name="Scavenius C."/>
            <person name="Nazipi S."/>
            <person name="Soderquist B."/>
            <person name="Bruggemann H."/>
        </authorList>
    </citation>
    <scope>NUCLEOTIDE SEQUENCE [LARGE SCALE GENOMIC DNA]</scope>
    <source>
        <strain evidence="3 4">DSM 753</strain>
    </source>
</reference>
<accession>A0A855A1N9</accession>
<dbReference type="InterPro" id="IPR006584">
    <property type="entry name" value="Cellulose-bd_IV"/>
</dbReference>
<keyword evidence="4" id="KW-1185">Reference proteome</keyword>